<dbReference type="AlphaFoldDB" id="A0A9Q9IQN5"/>
<keyword evidence="2" id="KW-1185">Reference proteome</keyword>
<accession>A0A9Q9IQN5</accession>
<dbReference type="OrthoDB" id="4760135at2"/>
<proteinExistence type="predicted"/>
<reference evidence="1" key="1">
    <citation type="submission" date="2021-04" db="EMBL/GenBank/DDBJ databases">
        <title>Dactylosporangium aurantiacum NRRL B-8018 full assembly.</title>
        <authorList>
            <person name="Hartkoorn R.C."/>
            <person name="Beaudoing E."/>
            <person name="Hot D."/>
        </authorList>
    </citation>
    <scope>NUCLEOTIDE SEQUENCE</scope>
    <source>
        <strain evidence="1">NRRL B-8018</strain>
    </source>
</reference>
<dbReference type="KEGG" id="daur:Daura_16325"/>
<name>A0A9Q9IQN5_9ACTN</name>
<sequence>MALDRRGRVAGRVDEVAESAAAVRAEWGDWFDHHTGAPGFLRFRRHFTVLRATLDAMADEVTADLARVRADADADADADAVYARCRHLDDCLMLARRLFRWYAEKYEQRHDATAGATLRAADALVWSCWATAFDAFRRPVPPAPVVYLDHRFDALATPRKTPPTDLRAAGDSLVAEFVAELPVAAIALPAAAQRRAWWLVLAAHETAHHVQLELPGLREQTHTAIRGAIQAAAPPAGAAPGPAAPWLSWAAEMFADVYSVVMVGPAAAWAVRELQQDLPPVMIRVEQGGLYPPPVLRLALLAAAAHTTGQLPEGTDPLADLRTLVEAAPVGAPARQWTAAHLDTAGVVAAALVELLRPITPLGQQQRRTEWSRKLLRDAPKLTGLQDRAAARVATAAGVAAYQYAAGEEAAPAAGTVRLLHGNLVSTLGACGEDPVLGTALPAAEVAAIAQRLAARLLDRPVTGGAASGPPGAGAEVTG</sequence>
<gene>
    <name evidence="1" type="ORF">Daura_16325</name>
</gene>
<dbReference type="RefSeq" id="WP_033359344.1">
    <property type="nucleotide sequence ID" value="NZ_CP073767.1"/>
</dbReference>
<evidence type="ECO:0000313" key="2">
    <source>
        <dbReference type="Proteomes" id="UP001058003"/>
    </source>
</evidence>
<evidence type="ECO:0000313" key="1">
    <source>
        <dbReference type="EMBL" id="UWZ57585.1"/>
    </source>
</evidence>
<dbReference type="EMBL" id="CP073767">
    <property type="protein sequence ID" value="UWZ57585.1"/>
    <property type="molecule type" value="Genomic_DNA"/>
</dbReference>
<protein>
    <submittedName>
        <fullName evidence="1">Uncharacterized protein</fullName>
    </submittedName>
</protein>
<dbReference type="Proteomes" id="UP001058003">
    <property type="component" value="Chromosome"/>
</dbReference>
<organism evidence="1 2">
    <name type="scientific">Dactylosporangium aurantiacum</name>
    <dbReference type="NCBI Taxonomy" id="35754"/>
    <lineage>
        <taxon>Bacteria</taxon>
        <taxon>Bacillati</taxon>
        <taxon>Actinomycetota</taxon>
        <taxon>Actinomycetes</taxon>
        <taxon>Micromonosporales</taxon>
        <taxon>Micromonosporaceae</taxon>
        <taxon>Dactylosporangium</taxon>
    </lineage>
</organism>